<dbReference type="CDD" id="cd07812">
    <property type="entry name" value="SRPBCC"/>
    <property type="match status" value="1"/>
</dbReference>
<dbReference type="AlphaFoldDB" id="A0A3A3YR09"/>
<proteinExistence type="predicted"/>
<dbReference type="SUPFAM" id="SSF55961">
    <property type="entry name" value="Bet v1-like"/>
    <property type="match status" value="1"/>
</dbReference>
<dbReference type="InterPro" id="IPR023393">
    <property type="entry name" value="START-like_dom_sf"/>
</dbReference>
<organism evidence="1 2">
    <name type="scientific">Vallicoccus soli</name>
    <dbReference type="NCBI Taxonomy" id="2339232"/>
    <lineage>
        <taxon>Bacteria</taxon>
        <taxon>Bacillati</taxon>
        <taxon>Actinomycetota</taxon>
        <taxon>Actinomycetes</taxon>
        <taxon>Motilibacterales</taxon>
        <taxon>Vallicoccaceae</taxon>
        <taxon>Vallicoccus</taxon>
    </lineage>
</organism>
<name>A0A3A3YR09_9ACTN</name>
<evidence type="ECO:0000313" key="1">
    <source>
        <dbReference type="EMBL" id="RJK93806.1"/>
    </source>
</evidence>
<dbReference type="EMBL" id="QZEZ01000008">
    <property type="protein sequence ID" value="RJK93806.1"/>
    <property type="molecule type" value="Genomic_DNA"/>
</dbReference>
<reference evidence="1 2" key="1">
    <citation type="submission" date="2018-09" db="EMBL/GenBank/DDBJ databases">
        <title>YIM 75000 draft genome.</title>
        <authorList>
            <person name="Tang S."/>
            <person name="Feng Y."/>
        </authorList>
    </citation>
    <scope>NUCLEOTIDE SEQUENCE [LARGE SCALE GENOMIC DNA]</scope>
    <source>
        <strain evidence="1 2">YIM 75000</strain>
    </source>
</reference>
<dbReference type="RefSeq" id="WP_119951477.1">
    <property type="nucleotide sequence ID" value="NZ_QZEZ01000008.1"/>
</dbReference>
<evidence type="ECO:0000313" key="2">
    <source>
        <dbReference type="Proteomes" id="UP000265614"/>
    </source>
</evidence>
<comment type="caution">
    <text evidence="1">The sequence shown here is derived from an EMBL/GenBank/DDBJ whole genome shotgun (WGS) entry which is preliminary data.</text>
</comment>
<keyword evidence="2" id="KW-1185">Reference proteome</keyword>
<dbReference type="Proteomes" id="UP000265614">
    <property type="component" value="Unassembled WGS sequence"/>
</dbReference>
<accession>A0A3A3YR09</accession>
<protein>
    <submittedName>
        <fullName evidence="1">SRPBCC family protein</fullName>
    </submittedName>
</protein>
<gene>
    <name evidence="1" type="ORF">D5H78_15920</name>
</gene>
<dbReference type="OrthoDB" id="4483486at2"/>
<dbReference type="Gene3D" id="3.30.530.20">
    <property type="match status" value="1"/>
</dbReference>
<sequence>MIRVEQDVDAPVDVVQSVLDDGWSYVSWVVGASRIRAVDAAWPAPGSRLHHSAGAWPLVLDDTTTVVRRDPGRELVLQARGWPAGEARIRLLLSPLSGDRTRVVLEEDATSGPGRLVPAPLRHLVLHPRNRESLQRLALLCAGRAGRPARGEED</sequence>